<proteinExistence type="predicted"/>
<evidence type="ECO:0000313" key="1">
    <source>
        <dbReference type="EMBL" id="CCH68160.1"/>
    </source>
</evidence>
<name>M1X390_9NOST</name>
<organism evidence="1 2">
    <name type="scientific">Richelia intracellularis HH01</name>
    <dbReference type="NCBI Taxonomy" id="1165094"/>
    <lineage>
        <taxon>Bacteria</taxon>
        <taxon>Bacillati</taxon>
        <taxon>Cyanobacteriota</taxon>
        <taxon>Cyanophyceae</taxon>
        <taxon>Nostocales</taxon>
        <taxon>Nostocaceae</taxon>
        <taxon>Richelia</taxon>
    </lineage>
</organism>
<gene>
    <name evidence="1" type="ORF">RINTHH_20050</name>
</gene>
<reference evidence="2" key="2">
    <citation type="submission" date="2016-01" db="EMBL/GenBank/DDBJ databases">
        <title>Diatom-associated endosymboitic cyanobacterium lacks core nitrogen metabolism enzymes.</title>
        <authorList>
            <person name="Hilton J.A."/>
            <person name="Foster R.A."/>
            <person name="Tripp H.J."/>
            <person name="Carter B.J."/>
            <person name="Zehr J.P."/>
            <person name="Villareal T.A."/>
        </authorList>
    </citation>
    <scope>NUCLEOTIDE SEQUENCE [LARGE SCALE GENOMIC DNA]</scope>
    <source>
        <strain evidence="2">HH01</strain>
    </source>
</reference>
<reference evidence="1 2" key="1">
    <citation type="submission" date="2012-05" db="EMBL/GenBank/DDBJ databases">
        <authorList>
            <person name="Hilton J."/>
        </authorList>
    </citation>
    <scope>NUCLEOTIDE SEQUENCE [LARGE SCALE GENOMIC DNA]</scope>
    <source>
        <strain evidence="1 2">HH01</strain>
    </source>
</reference>
<protein>
    <submittedName>
        <fullName evidence="1">Uncharacterized protein</fullName>
    </submittedName>
</protein>
<dbReference type="Proteomes" id="UP000053051">
    <property type="component" value="Unassembled WGS sequence"/>
</dbReference>
<sequence>MIQVIFNVIACKAENVSVKSECETSGKTKWLHIVLHKILA</sequence>
<accession>M1X390</accession>
<comment type="caution">
    <text evidence="1">The sequence shown here is derived from an EMBL/GenBank/DDBJ whole genome shotgun (WGS) entry which is preliminary data.</text>
</comment>
<keyword evidence="2" id="KW-1185">Reference proteome</keyword>
<evidence type="ECO:0000313" key="2">
    <source>
        <dbReference type="Proteomes" id="UP000053051"/>
    </source>
</evidence>
<dbReference type="EMBL" id="CAIY01000081">
    <property type="protein sequence ID" value="CCH68160.1"/>
    <property type="molecule type" value="Genomic_DNA"/>
</dbReference>
<dbReference type="AlphaFoldDB" id="M1X390"/>